<dbReference type="Proteomes" id="UP001153714">
    <property type="component" value="Chromosome 17"/>
</dbReference>
<proteinExistence type="predicted"/>
<protein>
    <submittedName>
        <fullName evidence="1">Uncharacterized protein</fullName>
    </submittedName>
</protein>
<gene>
    <name evidence="1" type="ORF">DIATSA_LOCUS5000</name>
</gene>
<dbReference type="InterPro" id="IPR006616">
    <property type="entry name" value="DM9_repeat"/>
</dbReference>
<dbReference type="AlphaFoldDB" id="A0A9N9R0H7"/>
<dbReference type="OrthoDB" id="365605at2759"/>
<reference evidence="1" key="1">
    <citation type="submission" date="2021-12" db="EMBL/GenBank/DDBJ databases">
        <authorList>
            <person name="King R."/>
        </authorList>
    </citation>
    <scope>NUCLEOTIDE SEQUENCE</scope>
</reference>
<sequence length="539" mass="59027">MIRRPYYGYGQPPPMPGVPPGAPPPGYPHMMPAPGVVYYPMHPAYFYPYPHPPSTGGGLNIVEDPIVPTLPGETVELPWSTYKWVPACLSQQSIPPGALRVGTDADGEPIYAGRAPYMGDVLPAKVIPSKNACYVCHAGQEVLIDQFEVLVPSMFSWQFSTNGEVPPGAITAGTTADGEKLYFGRVTHDGCTTPGKFLEVERAQRSLLKVMYFKSRRFSTESLYRITNLLSIWFLQTPKTKTDFARFQYNRQSAYLYNKMNKEIQIYAKTHNEWLSCVYADMAGECDMAGFYTELGCTPNPTADNSTICPDSFTCPELHPDPNMCYYRGVAYGDQSSIPQSLINNPCSQACRCRVSGNPRFECAAVDCVEVFDGDLRQCVSTFDLEACCSTGNVCGKDAIANLKTCEVDGKTYREGESFEPKNTHKTCICTGDWDGSTDNASVCRDINCGIEIHYQDKLLGNCAPVFVGSKKSCPISFTCPSATSKVLRGVNLRGINAQCAFGNTTLSVGDEVTVDEQCTTCSCEVPPFVSCTMKSACN</sequence>
<reference evidence="1" key="2">
    <citation type="submission" date="2022-10" db="EMBL/GenBank/DDBJ databases">
        <authorList>
            <consortium name="ENA_rothamsted_submissions"/>
            <consortium name="culmorum"/>
            <person name="King R."/>
        </authorList>
    </citation>
    <scope>NUCLEOTIDE SEQUENCE</scope>
</reference>
<keyword evidence="2" id="KW-1185">Reference proteome</keyword>
<accession>A0A9N9R0H7</accession>
<dbReference type="EMBL" id="OU893348">
    <property type="protein sequence ID" value="CAG9787094.1"/>
    <property type="molecule type" value="Genomic_DNA"/>
</dbReference>
<organism evidence="1 2">
    <name type="scientific">Diatraea saccharalis</name>
    <name type="common">sugarcane borer</name>
    <dbReference type="NCBI Taxonomy" id="40085"/>
    <lineage>
        <taxon>Eukaryota</taxon>
        <taxon>Metazoa</taxon>
        <taxon>Ecdysozoa</taxon>
        <taxon>Arthropoda</taxon>
        <taxon>Hexapoda</taxon>
        <taxon>Insecta</taxon>
        <taxon>Pterygota</taxon>
        <taxon>Neoptera</taxon>
        <taxon>Endopterygota</taxon>
        <taxon>Lepidoptera</taxon>
        <taxon>Glossata</taxon>
        <taxon>Ditrysia</taxon>
        <taxon>Pyraloidea</taxon>
        <taxon>Crambidae</taxon>
        <taxon>Crambinae</taxon>
        <taxon>Diatraea</taxon>
    </lineage>
</organism>
<dbReference type="Pfam" id="PF11901">
    <property type="entry name" value="DM9"/>
    <property type="match status" value="1"/>
</dbReference>
<name>A0A9N9R0H7_9NEOP</name>
<evidence type="ECO:0000313" key="2">
    <source>
        <dbReference type="Proteomes" id="UP001153714"/>
    </source>
</evidence>
<dbReference type="PANTHER" id="PTHR31649:SF10">
    <property type="entry name" value="IP19903P-RELATED"/>
    <property type="match status" value="1"/>
</dbReference>
<dbReference type="SMART" id="SM00696">
    <property type="entry name" value="DM9"/>
    <property type="match status" value="2"/>
</dbReference>
<dbReference type="PANTHER" id="PTHR31649">
    <property type="entry name" value="AGAP009604-PA"/>
    <property type="match status" value="1"/>
</dbReference>
<evidence type="ECO:0000313" key="1">
    <source>
        <dbReference type="EMBL" id="CAG9787094.1"/>
    </source>
</evidence>